<accession>A0A0R1XG58</accession>
<evidence type="ECO:0000313" key="1">
    <source>
        <dbReference type="EMBL" id="KRM28974.1"/>
    </source>
</evidence>
<reference evidence="1 2" key="1">
    <citation type="journal article" date="2015" name="Genome Announc.">
        <title>Expanding the biotechnology potential of lactobacilli through comparative genomics of 213 strains and associated genera.</title>
        <authorList>
            <person name="Sun Z."/>
            <person name="Harris H.M."/>
            <person name="McCann A."/>
            <person name="Guo C."/>
            <person name="Argimon S."/>
            <person name="Zhang W."/>
            <person name="Yang X."/>
            <person name="Jeffery I.B."/>
            <person name="Cooney J.C."/>
            <person name="Kagawa T.F."/>
            <person name="Liu W."/>
            <person name="Song Y."/>
            <person name="Salvetti E."/>
            <person name="Wrobel A."/>
            <person name="Rasinkangas P."/>
            <person name="Parkhill J."/>
            <person name="Rea M.C."/>
            <person name="O'Sullivan O."/>
            <person name="Ritari J."/>
            <person name="Douillard F.P."/>
            <person name="Paul Ross R."/>
            <person name="Yang R."/>
            <person name="Briner A.E."/>
            <person name="Felis G.E."/>
            <person name="de Vos W.M."/>
            <person name="Barrangou R."/>
            <person name="Klaenhammer T.R."/>
            <person name="Caufield P.W."/>
            <person name="Cui Y."/>
            <person name="Zhang H."/>
            <person name="O'Toole P.W."/>
        </authorList>
    </citation>
    <scope>NUCLEOTIDE SEQUENCE [LARGE SCALE GENOMIC DNA]</scope>
    <source>
        <strain evidence="1 2">DSM 16991</strain>
    </source>
</reference>
<dbReference type="PATRIC" id="fig|1122147.4.peg.1174"/>
<comment type="caution">
    <text evidence="1">The sequence shown here is derived from an EMBL/GenBank/DDBJ whole genome shotgun (WGS) entry which is preliminary data.</text>
</comment>
<protein>
    <submittedName>
        <fullName evidence="1">Uncharacterized protein</fullName>
    </submittedName>
</protein>
<dbReference type="Proteomes" id="UP000050949">
    <property type="component" value="Unassembled WGS sequence"/>
</dbReference>
<organism evidence="1 2">
    <name type="scientific">Schleiferilactobacillus harbinensis DSM 16991</name>
    <dbReference type="NCBI Taxonomy" id="1122147"/>
    <lineage>
        <taxon>Bacteria</taxon>
        <taxon>Bacillati</taxon>
        <taxon>Bacillota</taxon>
        <taxon>Bacilli</taxon>
        <taxon>Lactobacillales</taxon>
        <taxon>Lactobacillaceae</taxon>
        <taxon>Schleiferilactobacillus</taxon>
    </lineage>
</organism>
<evidence type="ECO:0000313" key="2">
    <source>
        <dbReference type="Proteomes" id="UP000050949"/>
    </source>
</evidence>
<name>A0A0R1XG58_9LACO</name>
<proteinExistence type="predicted"/>
<sequence>MRLREQYQNHFIKAGAAEDAKEAEAAAIAEARDTPTTIPTRNKNNAARNNIFFQ</sequence>
<dbReference type="EMBL" id="AZFW01000020">
    <property type="protein sequence ID" value="KRM28974.1"/>
    <property type="molecule type" value="Genomic_DNA"/>
</dbReference>
<gene>
    <name evidence="1" type="ORF">FC91_GL001136</name>
</gene>
<dbReference type="AlphaFoldDB" id="A0A0R1XG58"/>